<reference evidence="9" key="1">
    <citation type="journal article" date="2021" name="PeerJ">
        <title>Extensive microbial diversity within the chicken gut microbiome revealed by metagenomics and culture.</title>
        <authorList>
            <person name="Gilroy R."/>
            <person name="Ravi A."/>
            <person name="Getino M."/>
            <person name="Pursley I."/>
            <person name="Horton D.L."/>
            <person name="Alikhan N.F."/>
            <person name="Baker D."/>
            <person name="Gharbi K."/>
            <person name="Hall N."/>
            <person name="Watson M."/>
            <person name="Adriaenssens E.M."/>
            <person name="Foster-Nyarko E."/>
            <person name="Jarju S."/>
            <person name="Secka A."/>
            <person name="Antonio M."/>
            <person name="Oren A."/>
            <person name="Chaudhuri R.R."/>
            <person name="La Ragione R."/>
            <person name="Hildebrand F."/>
            <person name="Pallen M.J."/>
        </authorList>
    </citation>
    <scope>NUCLEOTIDE SEQUENCE</scope>
    <source>
        <strain evidence="9">ChiBcec21-2208</strain>
    </source>
</reference>
<dbReference type="GO" id="GO:0009246">
    <property type="term" value="P:enterobacterial common antigen biosynthetic process"/>
    <property type="evidence" value="ECO:0007669"/>
    <property type="project" value="TreeGrafter"/>
</dbReference>
<evidence type="ECO:0000256" key="1">
    <source>
        <dbReference type="ARBA" id="ARBA00004651"/>
    </source>
</evidence>
<dbReference type="PANTHER" id="PTHR40074:SF2">
    <property type="entry name" value="O-ACETYLTRANSFERASE WECH"/>
    <property type="match status" value="1"/>
</dbReference>
<comment type="caution">
    <text evidence="9">The sequence shown here is derived from an EMBL/GenBank/DDBJ whole genome shotgun (WGS) entry which is preliminary data.</text>
</comment>
<keyword evidence="4 7" id="KW-0812">Transmembrane</keyword>
<comment type="subcellular location">
    <subcellularLocation>
        <location evidence="1">Cell membrane</location>
        <topology evidence="1">Multi-pass membrane protein</topology>
    </subcellularLocation>
</comment>
<evidence type="ECO:0000256" key="5">
    <source>
        <dbReference type="ARBA" id="ARBA00022989"/>
    </source>
</evidence>
<comment type="similarity">
    <text evidence="2">Belongs to the acyltransferase 3 family.</text>
</comment>
<dbReference type="GO" id="GO:0016413">
    <property type="term" value="F:O-acetyltransferase activity"/>
    <property type="evidence" value="ECO:0007669"/>
    <property type="project" value="TreeGrafter"/>
</dbReference>
<keyword evidence="3" id="KW-1003">Cell membrane</keyword>
<feature type="transmembrane region" description="Helical" evidence="7">
    <location>
        <begin position="232"/>
        <end position="252"/>
    </location>
</feature>
<proteinExistence type="inferred from homology"/>
<protein>
    <submittedName>
        <fullName evidence="9">Acyltransferase</fullName>
    </submittedName>
</protein>
<keyword evidence="5 7" id="KW-1133">Transmembrane helix</keyword>
<reference evidence="9" key="2">
    <citation type="submission" date="2021-09" db="EMBL/GenBank/DDBJ databases">
        <authorList>
            <person name="Gilroy R."/>
        </authorList>
    </citation>
    <scope>NUCLEOTIDE SEQUENCE</scope>
    <source>
        <strain evidence="9">ChiBcec21-2208</strain>
    </source>
</reference>
<name>A0A921ILE7_9FIRM</name>
<feature type="transmembrane region" description="Helical" evidence="7">
    <location>
        <begin position="209"/>
        <end position="226"/>
    </location>
</feature>
<dbReference type="Pfam" id="PF01757">
    <property type="entry name" value="Acyl_transf_3"/>
    <property type="match status" value="1"/>
</dbReference>
<feature type="transmembrane region" description="Helical" evidence="7">
    <location>
        <begin position="295"/>
        <end position="314"/>
    </location>
</feature>
<dbReference type="AlphaFoldDB" id="A0A921ILE7"/>
<organism evidence="9 10">
    <name type="scientific">Subdoligranulum variabile</name>
    <dbReference type="NCBI Taxonomy" id="214851"/>
    <lineage>
        <taxon>Bacteria</taxon>
        <taxon>Bacillati</taxon>
        <taxon>Bacillota</taxon>
        <taxon>Clostridia</taxon>
        <taxon>Eubacteriales</taxon>
        <taxon>Oscillospiraceae</taxon>
        <taxon>Subdoligranulum</taxon>
    </lineage>
</organism>
<keyword evidence="9" id="KW-0012">Acyltransferase</keyword>
<evidence type="ECO:0000259" key="8">
    <source>
        <dbReference type="Pfam" id="PF01757"/>
    </source>
</evidence>
<accession>A0A921ILE7</accession>
<dbReference type="PANTHER" id="PTHR40074">
    <property type="entry name" value="O-ACETYLTRANSFERASE WECH"/>
    <property type="match status" value="1"/>
</dbReference>
<feature type="transmembrane region" description="Helical" evidence="7">
    <location>
        <begin position="41"/>
        <end position="61"/>
    </location>
</feature>
<evidence type="ECO:0000313" key="9">
    <source>
        <dbReference type="EMBL" id="HJG29324.1"/>
    </source>
</evidence>
<feature type="transmembrane region" description="Helical" evidence="7">
    <location>
        <begin position="137"/>
        <end position="155"/>
    </location>
</feature>
<evidence type="ECO:0000313" key="10">
    <source>
        <dbReference type="Proteomes" id="UP000782880"/>
    </source>
</evidence>
<evidence type="ECO:0000256" key="3">
    <source>
        <dbReference type="ARBA" id="ARBA00022475"/>
    </source>
</evidence>
<gene>
    <name evidence="9" type="ORF">K8V20_11865</name>
</gene>
<sequence length="330" mass="37080">MFYLDFIRAVALVAILIIHFNATVTGYFTLPHKLFASVLPFGIYLGDFGSSLFFIVSGAALALTVSEKQGWLTFYKKRAKAIYPLFWLAWIVCFSIRFVTKPGYYAAAKTPTLLLTVLGLDNFAVAAGWVGTDFACVGEWFLGSILFLYLLFPLLQRGLKRNPWITWICTLAVCLPIHLSGLDAHLVAIHVIEFLFGMQYLRWNKKVKAVLVPFLAVGTVALSGYDSKVTCALFSMMIFILLEGISSFLDYPWPRAICGKAAKLSYAVFLVHHVLIQSMAEHFDLSALSRRDTAFLFLVYLVAVWAAAETLLWLQRFVQKEFAALRPAKE</sequence>
<feature type="transmembrane region" description="Helical" evidence="7">
    <location>
        <begin position="6"/>
        <end position="29"/>
    </location>
</feature>
<dbReference type="InterPro" id="IPR002656">
    <property type="entry name" value="Acyl_transf_3_dom"/>
</dbReference>
<feature type="transmembrane region" description="Helical" evidence="7">
    <location>
        <begin position="81"/>
        <end position="100"/>
    </location>
</feature>
<feature type="domain" description="Acyltransferase 3" evidence="8">
    <location>
        <begin position="3"/>
        <end position="304"/>
    </location>
</feature>
<dbReference type="Proteomes" id="UP000782880">
    <property type="component" value="Unassembled WGS sequence"/>
</dbReference>
<keyword evidence="6 7" id="KW-0472">Membrane</keyword>
<feature type="transmembrane region" description="Helical" evidence="7">
    <location>
        <begin position="162"/>
        <end position="179"/>
    </location>
</feature>
<dbReference type="EMBL" id="DYVE01000303">
    <property type="protein sequence ID" value="HJG29324.1"/>
    <property type="molecule type" value="Genomic_DNA"/>
</dbReference>
<dbReference type="GO" id="GO:0005886">
    <property type="term" value="C:plasma membrane"/>
    <property type="evidence" value="ECO:0007669"/>
    <property type="project" value="UniProtKB-SubCell"/>
</dbReference>
<evidence type="ECO:0000256" key="6">
    <source>
        <dbReference type="ARBA" id="ARBA00023136"/>
    </source>
</evidence>
<keyword evidence="9" id="KW-0808">Transferase</keyword>
<evidence type="ECO:0000256" key="2">
    <source>
        <dbReference type="ARBA" id="ARBA00007400"/>
    </source>
</evidence>
<evidence type="ECO:0000256" key="4">
    <source>
        <dbReference type="ARBA" id="ARBA00022692"/>
    </source>
</evidence>
<evidence type="ECO:0000256" key="7">
    <source>
        <dbReference type="SAM" id="Phobius"/>
    </source>
</evidence>